<keyword evidence="3" id="KW-1185">Reference proteome</keyword>
<sequence length="92" mass="10267">MTRSIIKAAEWTLGPETAPEAPRGIYSALCMACSEESPASDNDPAPVEIWALKHTGRNPDHRQYKAQVETYWRVAPAVGNPYREIDAIKQDQ</sequence>
<protein>
    <recommendedName>
        <fullName evidence="1">DUF7848 domain-containing protein</fullName>
    </recommendedName>
</protein>
<dbReference type="EMBL" id="BAAASJ010000043">
    <property type="protein sequence ID" value="GAA2641741.1"/>
    <property type="molecule type" value="Genomic_DNA"/>
</dbReference>
<reference evidence="2 3" key="1">
    <citation type="journal article" date="2019" name="Int. J. Syst. Evol. Microbiol.">
        <title>The Global Catalogue of Microorganisms (GCM) 10K type strain sequencing project: providing services to taxonomists for standard genome sequencing and annotation.</title>
        <authorList>
            <consortium name="The Broad Institute Genomics Platform"/>
            <consortium name="The Broad Institute Genome Sequencing Center for Infectious Disease"/>
            <person name="Wu L."/>
            <person name="Ma J."/>
        </authorList>
    </citation>
    <scope>NUCLEOTIDE SEQUENCE [LARGE SCALE GENOMIC DNA]</scope>
    <source>
        <strain evidence="2 3">JCM 4524</strain>
    </source>
</reference>
<feature type="domain" description="DUF7848" evidence="1">
    <location>
        <begin position="1"/>
        <end position="77"/>
    </location>
</feature>
<accession>A0ABN3R290</accession>
<organism evidence="2 3">
    <name type="scientific">Streptomyces vastus</name>
    <dbReference type="NCBI Taxonomy" id="285451"/>
    <lineage>
        <taxon>Bacteria</taxon>
        <taxon>Bacillati</taxon>
        <taxon>Actinomycetota</taxon>
        <taxon>Actinomycetes</taxon>
        <taxon>Kitasatosporales</taxon>
        <taxon>Streptomycetaceae</taxon>
        <taxon>Streptomyces</taxon>
    </lineage>
</organism>
<proteinExistence type="predicted"/>
<evidence type="ECO:0000313" key="2">
    <source>
        <dbReference type="EMBL" id="GAA2641741.1"/>
    </source>
</evidence>
<name>A0ABN3R290_9ACTN</name>
<comment type="caution">
    <text evidence="2">The sequence shown here is derived from an EMBL/GenBank/DDBJ whole genome shotgun (WGS) entry which is preliminary data.</text>
</comment>
<dbReference type="Pfam" id="PF25232">
    <property type="entry name" value="DUF7848"/>
    <property type="match status" value="1"/>
</dbReference>
<dbReference type="Proteomes" id="UP001500151">
    <property type="component" value="Unassembled WGS sequence"/>
</dbReference>
<evidence type="ECO:0000313" key="3">
    <source>
        <dbReference type="Proteomes" id="UP001500151"/>
    </source>
</evidence>
<evidence type="ECO:0000259" key="1">
    <source>
        <dbReference type="Pfam" id="PF25232"/>
    </source>
</evidence>
<gene>
    <name evidence="2" type="ORF">GCM10010307_43560</name>
</gene>
<dbReference type="InterPro" id="IPR057170">
    <property type="entry name" value="DUF7848"/>
</dbReference>